<dbReference type="InterPro" id="IPR016174">
    <property type="entry name" value="Di-haem_cyt_TM"/>
</dbReference>
<evidence type="ECO:0000256" key="6">
    <source>
        <dbReference type="ARBA" id="ARBA00022692"/>
    </source>
</evidence>
<keyword evidence="6 12" id="KW-0812">Transmembrane</keyword>
<evidence type="ECO:0000256" key="12">
    <source>
        <dbReference type="SAM" id="Phobius"/>
    </source>
</evidence>
<evidence type="ECO:0000256" key="10">
    <source>
        <dbReference type="ARBA" id="ARBA00023004"/>
    </source>
</evidence>
<protein>
    <submittedName>
        <fullName evidence="14">Cytochrome B</fullName>
    </submittedName>
</protein>
<evidence type="ECO:0000256" key="1">
    <source>
        <dbReference type="ARBA" id="ARBA00004651"/>
    </source>
</evidence>
<evidence type="ECO:0000256" key="2">
    <source>
        <dbReference type="ARBA" id="ARBA00008622"/>
    </source>
</evidence>
<evidence type="ECO:0000259" key="13">
    <source>
        <dbReference type="Pfam" id="PF01292"/>
    </source>
</evidence>
<comment type="similarity">
    <text evidence="2">Belongs to the HupC/HyaC/HydC family.</text>
</comment>
<keyword evidence="11 12" id="KW-0472">Membrane</keyword>
<dbReference type="AlphaFoldDB" id="A0A177E9Y0"/>
<evidence type="ECO:0000256" key="7">
    <source>
        <dbReference type="ARBA" id="ARBA00022723"/>
    </source>
</evidence>
<dbReference type="SUPFAM" id="SSF81342">
    <property type="entry name" value="Transmembrane di-heme cytochromes"/>
    <property type="match status" value="1"/>
</dbReference>
<feature type="domain" description="Cytochrome b561 bacterial/Ni-hydrogenase" evidence="13">
    <location>
        <begin position="8"/>
        <end position="191"/>
    </location>
</feature>
<dbReference type="InterPro" id="IPR051542">
    <property type="entry name" value="Hydrogenase_cytochrome"/>
</dbReference>
<dbReference type="Gene3D" id="1.20.950.20">
    <property type="entry name" value="Transmembrane di-heme cytochromes, Chain C"/>
    <property type="match status" value="1"/>
</dbReference>
<keyword evidence="5" id="KW-0349">Heme</keyword>
<keyword evidence="3" id="KW-0813">Transport</keyword>
<evidence type="ECO:0000256" key="5">
    <source>
        <dbReference type="ARBA" id="ARBA00022617"/>
    </source>
</evidence>
<keyword evidence="4" id="KW-1003">Cell membrane</keyword>
<dbReference type="STRING" id="1795632.TH606_00380"/>
<evidence type="ECO:0000256" key="11">
    <source>
        <dbReference type="ARBA" id="ARBA00023136"/>
    </source>
</evidence>
<gene>
    <name evidence="14" type="ORF">TH606_00380</name>
</gene>
<dbReference type="Pfam" id="PF01292">
    <property type="entry name" value="Ni_hydr_CYTB"/>
    <property type="match status" value="1"/>
</dbReference>
<keyword evidence="15" id="KW-1185">Reference proteome</keyword>
<dbReference type="InterPro" id="IPR011577">
    <property type="entry name" value="Cyt_b561_bac/Ni-Hgenase"/>
</dbReference>
<sequence>MKERLYLYTRFERFWHWTQALLIIFLLLTGFEMHGTISIWGYEKAYIWHVYAGFALIVLTAFGIFWHFTTGAWQHYVPVKEKISQIIHYYTRGIFYGEPHPFEKRPDQKLNPLQRVAYLFLKVILFPLQLLTAFLLLFYEWWPHLGINLNLQQVALYHTAGAFAFLFFLIVHVYLSTTGKPWYSHLKGMFLGWEEIEKN</sequence>
<dbReference type="Proteomes" id="UP000076964">
    <property type="component" value="Unassembled WGS sequence"/>
</dbReference>
<keyword evidence="10" id="KW-0408">Iron</keyword>
<reference evidence="14 15" key="1">
    <citation type="submission" date="2016-02" db="EMBL/GenBank/DDBJ databases">
        <title>Draft genome sequence of Thermodesulfatator sp. S606.</title>
        <authorList>
            <person name="Lai Q."/>
            <person name="Cao J."/>
            <person name="Dupont S."/>
            <person name="Shao Z."/>
            <person name="Jebbar M."/>
            <person name="Alain K."/>
        </authorList>
    </citation>
    <scope>NUCLEOTIDE SEQUENCE [LARGE SCALE GENOMIC DNA]</scope>
    <source>
        <strain evidence="14 15">S606</strain>
    </source>
</reference>
<dbReference type="RefSeq" id="WP_068540447.1">
    <property type="nucleotide sequence ID" value="NZ_LSFI01000001.1"/>
</dbReference>
<comment type="subcellular location">
    <subcellularLocation>
        <location evidence="1">Cell membrane</location>
        <topology evidence="1">Multi-pass membrane protein</topology>
    </subcellularLocation>
</comment>
<keyword evidence="9 12" id="KW-1133">Transmembrane helix</keyword>
<dbReference type="GO" id="GO:0009055">
    <property type="term" value="F:electron transfer activity"/>
    <property type="evidence" value="ECO:0007669"/>
    <property type="project" value="InterPro"/>
</dbReference>
<dbReference type="GO" id="GO:0005506">
    <property type="term" value="F:iron ion binding"/>
    <property type="evidence" value="ECO:0007669"/>
    <property type="project" value="InterPro"/>
</dbReference>
<dbReference type="GO" id="GO:0020037">
    <property type="term" value="F:heme binding"/>
    <property type="evidence" value="ECO:0007669"/>
    <property type="project" value="TreeGrafter"/>
</dbReference>
<evidence type="ECO:0000313" key="14">
    <source>
        <dbReference type="EMBL" id="OAG28754.1"/>
    </source>
</evidence>
<dbReference type="PRINTS" id="PR00161">
    <property type="entry name" value="NIHGNASECYTB"/>
</dbReference>
<feature type="transmembrane region" description="Helical" evidence="12">
    <location>
        <begin position="46"/>
        <end position="66"/>
    </location>
</feature>
<dbReference type="OrthoDB" id="197262at2"/>
<dbReference type="GO" id="GO:0022904">
    <property type="term" value="P:respiratory electron transport chain"/>
    <property type="evidence" value="ECO:0007669"/>
    <property type="project" value="InterPro"/>
</dbReference>
<evidence type="ECO:0000256" key="4">
    <source>
        <dbReference type="ARBA" id="ARBA00022475"/>
    </source>
</evidence>
<dbReference type="PANTHER" id="PTHR30485">
    <property type="entry name" value="NI/FE-HYDROGENASE 1 B-TYPE CYTOCHROME SUBUNIT"/>
    <property type="match status" value="1"/>
</dbReference>
<dbReference type="GO" id="GO:0005886">
    <property type="term" value="C:plasma membrane"/>
    <property type="evidence" value="ECO:0007669"/>
    <property type="project" value="UniProtKB-SubCell"/>
</dbReference>
<dbReference type="PANTHER" id="PTHR30485:SF1">
    <property type="entry name" value="CYTOCHROME YDHU-RELATED"/>
    <property type="match status" value="1"/>
</dbReference>
<evidence type="ECO:0000313" key="15">
    <source>
        <dbReference type="Proteomes" id="UP000076964"/>
    </source>
</evidence>
<feature type="transmembrane region" description="Helical" evidence="12">
    <location>
        <begin position="20"/>
        <end position="40"/>
    </location>
</feature>
<keyword evidence="8" id="KW-0249">Electron transport</keyword>
<dbReference type="InterPro" id="IPR000516">
    <property type="entry name" value="Ni-dep_Hydgase_cyt-B"/>
</dbReference>
<keyword evidence="7" id="KW-0479">Metal-binding</keyword>
<proteinExistence type="inferred from homology"/>
<feature type="transmembrane region" description="Helical" evidence="12">
    <location>
        <begin position="154"/>
        <end position="175"/>
    </location>
</feature>
<evidence type="ECO:0000256" key="8">
    <source>
        <dbReference type="ARBA" id="ARBA00022982"/>
    </source>
</evidence>
<accession>A0A177E9Y0</accession>
<name>A0A177E9Y0_9BACT</name>
<organism evidence="14 15">
    <name type="scientific">Thermodesulfatator autotrophicus</name>
    <dbReference type="NCBI Taxonomy" id="1795632"/>
    <lineage>
        <taxon>Bacteria</taxon>
        <taxon>Pseudomonadati</taxon>
        <taxon>Thermodesulfobacteriota</taxon>
        <taxon>Thermodesulfobacteria</taxon>
        <taxon>Thermodesulfobacteriales</taxon>
        <taxon>Thermodesulfatatoraceae</taxon>
        <taxon>Thermodesulfatator</taxon>
    </lineage>
</organism>
<evidence type="ECO:0000256" key="9">
    <source>
        <dbReference type="ARBA" id="ARBA00022989"/>
    </source>
</evidence>
<evidence type="ECO:0000256" key="3">
    <source>
        <dbReference type="ARBA" id="ARBA00022448"/>
    </source>
</evidence>
<dbReference type="EMBL" id="LSFI01000001">
    <property type="protein sequence ID" value="OAG28754.1"/>
    <property type="molecule type" value="Genomic_DNA"/>
</dbReference>
<comment type="caution">
    <text evidence="14">The sequence shown here is derived from an EMBL/GenBank/DDBJ whole genome shotgun (WGS) entry which is preliminary data.</text>
</comment>
<feature type="transmembrane region" description="Helical" evidence="12">
    <location>
        <begin position="119"/>
        <end position="142"/>
    </location>
</feature>